<keyword evidence="3" id="KW-1185">Reference proteome</keyword>
<evidence type="ECO:0000313" key="2">
    <source>
        <dbReference type="EMBL" id="MCH9276541.1"/>
    </source>
</evidence>
<keyword evidence="1" id="KW-0238">DNA-binding</keyword>
<dbReference type="RefSeq" id="WP_241514218.1">
    <property type="nucleotide sequence ID" value="NZ_JAFEJT020000043.1"/>
</dbReference>
<proteinExistence type="predicted"/>
<accession>A0ABS9VWQ5</accession>
<feature type="non-terminal residue" evidence="2">
    <location>
        <position position="130"/>
    </location>
</feature>
<evidence type="ECO:0000313" key="3">
    <source>
        <dbReference type="Proteomes" id="UP000710815"/>
    </source>
</evidence>
<dbReference type="InterPro" id="IPR037923">
    <property type="entry name" value="HTH-like"/>
</dbReference>
<protein>
    <submittedName>
        <fullName evidence="2">Uncharacterized protein</fullName>
    </submittedName>
</protein>
<dbReference type="EMBL" id="JAFEJT020000043">
    <property type="protein sequence ID" value="MCH9276541.1"/>
    <property type="molecule type" value="Genomic_DNA"/>
</dbReference>
<dbReference type="SUPFAM" id="SSF51215">
    <property type="entry name" value="Regulatory protein AraC"/>
    <property type="match status" value="1"/>
</dbReference>
<comment type="caution">
    <text evidence="2">The sequence shown here is derived from an EMBL/GenBank/DDBJ whole genome shotgun (WGS) entry which is preliminary data.</text>
</comment>
<organism evidence="2 3">
    <name type="scientific">Bifidobacterium amazonense</name>
    <dbReference type="NCBI Taxonomy" id="2809027"/>
    <lineage>
        <taxon>Bacteria</taxon>
        <taxon>Bacillati</taxon>
        <taxon>Actinomycetota</taxon>
        <taxon>Actinomycetes</taxon>
        <taxon>Bifidobacteriales</taxon>
        <taxon>Bifidobacteriaceae</taxon>
        <taxon>Bifidobacterium</taxon>
    </lineage>
</organism>
<evidence type="ECO:0000256" key="1">
    <source>
        <dbReference type="ARBA" id="ARBA00023125"/>
    </source>
</evidence>
<dbReference type="Proteomes" id="UP000710815">
    <property type="component" value="Unassembled WGS sequence"/>
</dbReference>
<reference evidence="2 3" key="2">
    <citation type="journal article" date="2021" name="Syst. Appl. Microbiol.">
        <title>Phylogenetic classification of ten novel species belonging to the genus Bifidobacterium comprising B. phasiani sp. nov., B. pongonis sp. nov., B. saguinibicoloris sp. nov., B. colobi sp. nov., B. simiiventris sp. nov., B. santillanense sp. nov., B. miconis sp. nov., B. amazonense sp. nov., B. pluvialisilvae sp. nov., and B. miconisargentati sp. nov.</title>
        <authorList>
            <person name="Lugli G.A."/>
            <person name="Calvete-Torre I."/>
            <person name="Alessandri G."/>
            <person name="Milani C."/>
            <person name="Turroni F."/>
            <person name="Laiolo P."/>
            <person name="Ossiprandi M.C."/>
            <person name="Margolles A."/>
            <person name="Ruiz L."/>
            <person name="Ventura M."/>
        </authorList>
    </citation>
    <scope>NUCLEOTIDE SEQUENCE [LARGE SCALE GENOMIC DNA]</scope>
    <source>
        <strain evidence="2 3">MA1</strain>
    </source>
</reference>
<reference evidence="2 3" key="1">
    <citation type="journal article" date="2021" name="Environ. Microbiol.">
        <title>Genetic insights into the dark matter of the mammalian gut microbiota through targeted genome reconstruction.</title>
        <authorList>
            <person name="Lugli G.A."/>
            <person name="Alessandri G."/>
            <person name="Milani C."/>
            <person name="Viappiani A."/>
            <person name="Fontana F."/>
            <person name="Tarracchini C."/>
            <person name="Mancabelli L."/>
            <person name="Argentini C."/>
            <person name="Ruiz L."/>
            <person name="Margolles A."/>
            <person name="van Sinderen D."/>
            <person name="Turroni F."/>
            <person name="Ventura M."/>
        </authorList>
    </citation>
    <scope>NUCLEOTIDE SEQUENCE [LARGE SCALE GENOMIC DNA]</scope>
    <source>
        <strain evidence="2 3">MA1</strain>
    </source>
</reference>
<gene>
    <name evidence="2" type="ORF">JS533_009725</name>
</gene>
<name>A0ABS9VWQ5_9BIFI</name>
<sequence>MTIYEIDLGAPIRYFIAGEFTSRPGWVHAQYDHGPDFELIIGISGHFDLVYHLADDPSHERSLRVSPSSCVLLPPNITVWGTGRTGENVDFGAVFLASDALQRVRLDGDGGRRLLGRHGRFAWFPVRQEM</sequence>